<dbReference type="RefSeq" id="WP_182838052.1">
    <property type="nucleotide sequence ID" value="NZ_BAAABQ010000036.1"/>
</dbReference>
<comment type="caution">
    <text evidence="1">The sequence shown here is derived from an EMBL/GenBank/DDBJ whole genome shotgun (WGS) entry which is preliminary data.</text>
</comment>
<evidence type="ECO:0000313" key="1">
    <source>
        <dbReference type="EMBL" id="MBA8926849.1"/>
    </source>
</evidence>
<evidence type="ECO:0000313" key="2">
    <source>
        <dbReference type="Proteomes" id="UP000517916"/>
    </source>
</evidence>
<dbReference type="Proteomes" id="UP000517916">
    <property type="component" value="Unassembled WGS sequence"/>
</dbReference>
<reference evidence="1 2" key="1">
    <citation type="submission" date="2020-08" db="EMBL/GenBank/DDBJ databases">
        <title>Genomic Encyclopedia of Archaeal and Bacterial Type Strains, Phase II (KMG-II): from individual species to whole genera.</title>
        <authorList>
            <person name="Goeker M."/>
        </authorList>
    </citation>
    <scope>NUCLEOTIDE SEQUENCE [LARGE SCALE GENOMIC DNA]</scope>
    <source>
        <strain evidence="1 2">DSM 43850</strain>
    </source>
</reference>
<sequence>MLTLRMNDGFDQDAYTALKDALRNLATAWEGLEDLPRLAVNVLVDIVPITEGMVHSYPEPVSTQITQATFELQELIAECVALSDADLAIVDALPPYEG</sequence>
<organism evidence="1 2">
    <name type="scientific">Kutzneria viridogrisea</name>
    <dbReference type="NCBI Taxonomy" id="47990"/>
    <lineage>
        <taxon>Bacteria</taxon>
        <taxon>Bacillati</taxon>
        <taxon>Actinomycetota</taxon>
        <taxon>Actinomycetes</taxon>
        <taxon>Pseudonocardiales</taxon>
        <taxon>Pseudonocardiaceae</taxon>
        <taxon>Kutzneria</taxon>
    </lineage>
</organism>
<keyword evidence="2" id="KW-1185">Reference proteome</keyword>
<dbReference type="EMBL" id="JACJID010000003">
    <property type="protein sequence ID" value="MBA8926849.1"/>
    <property type="molecule type" value="Genomic_DNA"/>
</dbReference>
<name>A0ABR6BIY8_9PSEU</name>
<proteinExistence type="predicted"/>
<gene>
    <name evidence="1" type="ORF">BC739_004055</name>
</gene>
<accession>A0ABR6BIY8</accession>
<protein>
    <submittedName>
        <fullName evidence="1">Uncharacterized protein</fullName>
    </submittedName>
</protein>